<dbReference type="Gene3D" id="3.30.420.130">
    <property type="entry name" value="Dinitrogenase iron-molybdenum cofactor biosynthesis domain"/>
    <property type="match status" value="1"/>
</dbReference>
<evidence type="ECO:0008006" key="3">
    <source>
        <dbReference type="Google" id="ProtNLM"/>
    </source>
</evidence>
<dbReference type="SUPFAM" id="SSF53146">
    <property type="entry name" value="Nitrogenase accessory factor-like"/>
    <property type="match status" value="1"/>
</dbReference>
<proteinExistence type="predicted"/>
<protein>
    <recommendedName>
        <fullName evidence="3">Dinitrogenase iron-molybdenum cofactor biosynthesis domain-containing protein</fullName>
    </recommendedName>
</protein>
<accession>A0A4Z0W3L0</accession>
<evidence type="ECO:0000313" key="2">
    <source>
        <dbReference type="Proteomes" id="UP000297288"/>
    </source>
</evidence>
<organism evidence="1 2">
    <name type="scientific">Geotoga petraea</name>
    <dbReference type="NCBI Taxonomy" id="28234"/>
    <lineage>
        <taxon>Bacteria</taxon>
        <taxon>Thermotogati</taxon>
        <taxon>Thermotogota</taxon>
        <taxon>Thermotogae</taxon>
        <taxon>Petrotogales</taxon>
        <taxon>Petrotogaceae</taxon>
        <taxon>Geotoga</taxon>
    </lineage>
</organism>
<reference evidence="1 2" key="1">
    <citation type="submission" date="2019-04" db="EMBL/GenBank/DDBJ databases">
        <title>Draft genome sequence data and analysis of a Fermenting Bacterium, Geotoga petraea strain HO-Geo1, isolated from heavy-oil petroleum reservoir in Russia.</title>
        <authorList>
            <person name="Grouzdev D.S."/>
            <person name="Semenova E.M."/>
            <person name="Sokolova D.S."/>
            <person name="Tourova T.P."/>
            <person name="Poltaraus A.B."/>
            <person name="Nazina T.N."/>
        </authorList>
    </citation>
    <scope>NUCLEOTIDE SEQUENCE [LARGE SCALE GENOMIC DNA]</scope>
    <source>
        <strain evidence="1 2">HO-Geo1</strain>
    </source>
</reference>
<dbReference type="Proteomes" id="UP000297288">
    <property type="component" value="Unassembled WGS sequence"/>
</dbReference>
<gene>
    <name evidence="1" type="ORF">E4650_06130</name>
</gene>
<dbReference type="AlphaFoldDB" id="A0A4Z0W3L0"/>
<dbReference type="OrthoDB" id="280278at2"/>
<comment type="caution">
    <text evidence="1">The sequence shown here is derived from an EMBL/GenBank/DDBJ whole genome shotgun (WGS) entry which is preliminary data.</text>
</comment>
<evidence type="ECO:0000313" key="1">
    <source>
        <dbReference type="EMBL" id="TGG87915.1"/>
    </source>
</evidence>
<dbReference type="RefSeq" id="WP_135402873.1">
    <property type="nucleotide sequence ID" value="NZ_SRME01000003.1"/>
</dbReference>
<sequence length="81" mass="9510">MKIAIGMRDKERVNEDHFGQSKFYNIYEYDGSKVGLKEQRKNPHFGVDKHAKVEDIKEVAQVGNNRQQKTGLLARFFNTFY</sequence>
<name>A0A4Z0W3L0_9BACT</name>
<dbReference type="EMBL" id="SRME01000003">
    <property type="protein sequence ID" value="TGG87915.1"/>
    <property type="molecule type" value="Genomic_DNA"/>
</dbReference>
<dbReference type="InterPro" id="IPR036105">
    <property type="entry name" value="DiNase_FeMo-co_biosyn_sf"/>
</dbReference>